<reference evidence="2 3" key="1">
    <citation type="submission" date="2019-01" db="EMBL/GenBank/DDBJ databases">
        <title>A draft genome assembly of the solar-powered sea slug Elysia chlorotica.</title>
        <authorList>
            <person name="Cai H."/>
            <person name="Li Q."/>
            <person name="Fang X."/>
            <person name="Li J."/>
            <person name="Curtis N.E."/>
            <person name="Altenburger A."/>
            <person name="Shibata T."/>
            <person name="Feng M."/>
            <person name="Maeda T."/>
            <person name="Schwartz J.A."/>
            <person name="Shigenobu S."/>
            <person name="Lundholm N."/>
            <person name="Nishiyama T."/>
            <person name="Yang H."/>
            <person name="Hasebe M."/>
            <person name="Li S."/>
            <person name="Pierce S.K."/>
            <person name="Wang J."/>
        </authorList>
    </citation>
    <scope>NUCLEOTIDE SEQUENCE [LARGE SCALE GENOMIC DNA]</scope>
    <source>
        <strain evidence="2">EC2010</strain>
        <tissue evidence="2">Whole organism of an adult</tissue>
    </source>
</reference>
<gene>
    <name evidence="2" type="ORF">EGW08_007888</name>
</gene>
<evidence type="ECO:0000313" key="2">
    <source>
        <dbReference type="EMBL" id="RUS84356.1"/>
    </source>
</evidence>
<organism evidence="2 3">
    <name type="scientific">Elysia chlorotica</name>
    <name type="common">Eastern emerald elysia</name>
    <name type="synonym">Sea slug</name>
    <dbReference type="NCBI Taxonomy" id="188477"/>
    <lineage>
        <taxon>Eukaryota</taxon>
        <taxon>Metazoa</taxon>
        <taxon>Spiralia</taxon>
        <taxon>Lophotrochozoa</taxon>
        <taxon>Mollusca</taxon>
        <taxon>Gastropoda</taxon>
        <taxon>Heterobranchia</taxon>
        <taxon>Euthyneura</taxon>
        <taxon>Panpulmonata</taxon>
        <taxon>Sacoglossa</taxon>
        <taxon>Placobranchoidea</taxon>
        <taxon>Plakobranchidae</taxon>
        <taxon>Elysia</taxon>
    </lineage>
</organism>
<protein>
    <submittedName>
        <fullName evidence="2">Uncharacterized protein</fullName>
    </submittedName>
</protein>
<evidence type="ECO:0000313" key="3">
    <source>
        <dbReference type="Proteomes" id="UP000271974"/>
    </source>
</evidence>
<feature type="compositionally biased region" description="Polar residues" evidence="1">
    <location>
        <begin position="73"/>
        <end position="87"/>
    </location>
</feature>
<keyword evidence="3" id="KW-1185">Reference proteome</keyword>
<accession>A0A433TS97</accession>
<feature type="region of interest" description="Disordered" evidence="1">
    <location>
        <begin position="67"/>
        <end position="90"/>
    </location>
</feature>
<comment type="caution">
    <text evidence="2">The sequence shown here is derived from an EMBL/GenBank/DDBJ whole genome shotgun (WGS) entry which is preliminary data.</text>
</comment>
<dbReference type="AlphaFoldDB" id="A0A433TS97"/>
<dbReference type="EMBL" id="RQTK01000208">
    <property type="protein sequence ID" value="RUS84356.1"/>
    <property type="molecule type" value="Genomic_DNA"/>
</dbReference>
<evidence type="ECO:0000256" key="1">
    <source>
        <dbReference type="SAM" id="MobiDB-lite"/>
    </source>
</evidence>
<name>A0A433TS97_ELYCH</name>
<proteinExistence type="predicted"/>
<dbReference type="OrthoDB" id="10616303at2759"/>
<sequence>MLQSAIFEFTRKSSVPNRKSEVQQITTTMAGQVSIKDGKNTNPDPLEEVDSFHKELLKAGKAFEQGKKPAGTYRSNWHTSVDDQTMTDPDGKTTYICKHKTEMTSSYSHTQGNGCIIQ</sequence>
<dbReference type="Proteomes" id="UP000271974">
    <property type="component" value="Unassembled WGS sequence"/>
</dbReference>